<evidence type="ECO:0000256" key="1">
    <source>
        <dbReference type="SAM" id="SignalP"/>
    </source>
</evidence>
<sequence>MKRVLFCVLALTCASEAQTATPLEAYLAKRDRLIEEIDREATSHDSDAVLKKNNQGLAELKPMLQNLIGSAAIEGFAPEGQLHLETLIKEQGFGKLDGFYYEGTDSGRSTLVISTQALLQTWLDSDPERPKSIKEALRLDKTYTYALSTDSGFTSYAELPVVLPDGQSTGAALLGLFAQDSSPEMPQTIILSLLSGDRVFMLQTNTAVPVAPIPACSAAGKATEEASRRAFEAYNAAKNKDPKQLDTIWALEEQAHKEMVACITRELPTQPYFPALVVQTQKLVDSLLR</sequence>
<name>A0ABW5DLL1_9PROT</name>
<protein>
    <submittedName>
        <fullName evidence="2">Uncharacterized protein</fullName>
    </submittedName>
</protein>
<proteinExistence type="predicted"/>
<dbReference type="RefSeq" id="WP_379874059.1">
    <property type="nucleotide sequence ID" value="NZ_JBHUIP010000001.1"/>
</dbReference>
<feature type="signal peptide" evidence="1">
    <location>
        <begin position="1"/>
        <end position="19"/>
    </location>
</feature>
<comment type="caution">
    <text evidence="2">The sequence shown here is derived from an EMBL/GenBank/DDBJ whole genome shotgun (WGS) entry which is preliminary data.</text>
</comment>
<accession>A0ABW5DLL1</accession>
<keyword evidence="3" id="KW-1185">Reference proteome</keyword>
<evidence type="ECO:0000313" key="2">
    <source>
        <dbReference type="EMBL" id="MFD2261378.1"/>
    </source>
</evidence>
<dbReference type="EMBL" id="JBHUIP010000001">
    <property type="protein sequence ID" value="MFD2261378.1"/>
    <property type="molecule type" value="Genomic_DNA"/>
</dbReference>
<evidence type="ECO:0000313" key="3">
    <source>
        <dbReference type="Proteomes" id="UP001597295"/>
    </source>
</evidence>
<gene>
    <name evidence="2" type="ORF">ACFSM5_00665</name>
</gene>
<feature type="chain" id="PRO_5046204768" evidence="1">
    <location>
        <begin position="20"/>
        <end position="289"/>
    </location>
</feature>
<reference evidence="3" key="1">
    <citation type="journal article" date="2019" name="Int. J. Syst. Evol. Microbiol.">
        <title>The Global Catalogue of Microorganisms (GCM) 10K type strain sequencing project: providing services to taxonomists for standard genome sequencing and annotation.</title>
        <authorList>
            <consortium name="The Broad Institute Genomics Platform"/>
            <consortium name="The Broad Institute Genome Sequencing Center for Infectious Disease"/>
            <person name="Wu L."/>
            <person name="Ma J."/>
        </authorList>
    </citation>
    <scope>NUCLEOTIDE SEQUENCE [LARGE SCALE GENOMIC DNA]</scope>
    <source>
        <strain evidence="3">CGMCC 1.19062</strain>
    </source>
</reference>
<dbReference type="Proteomes" id="UP001597295">
    <property type="component" value="Unassembled WGS sequence"/>
</dbReference>
<organism evidence="2 3">
    <name type="scientific">Lacibacterium aquatile</name>
    <dbReference type="NCBI Taxonomy" id="1168082"/>
    <lineage>
        <taxon>Bacteria</taxon>
        <taxon>Pseudomonadati</taxon>
        <taxon>Pseudomonadota</taxon>
        <taxon>Alphaproteobacteria</taxon>
        <taxon>Rhodospirillales</taxon>
        <taxon>Rhodospirillaceae</taxon>
    </lineage>
</organism>
<keyword evidence="1" id="KW-0732">Signal</keyword>